<dbReference type="GO" id="GO:0006749">
    <property type="term" value="P:glutathione metabolic process"/>
    <property type="evidence" value="ECO:0007669"/>
    <property type="project" value="TreeGrafter"/>
</dbReference>
<dbReference type="InterPro" id="IPR036249">
    <property type="entry name" value="Thioredoxin-like_sf"/>
</dbReference>
<name>A0AAN6ZMP8_9PEZI</name>
<dbReference type="EMBL" id="MU853580">
    <property type="protein sequence ID" value="KAK4144127.1"/>
    <property type="molecule type" value="Genomic_DNA"/>
</dbReference>
<feature type="domain" description="DSBA-like thioredoxin" evidence="8">
    <location>
        <begin position="6"/>
        <end position="221"/>
    </location>
</feature>
<dbReference type="InterPro" id="IPR001853">
    <property type="entry name" value="DSBA-like_thioredoxin_dom"/>
</dbReference>
<dbReference type="InterPro" id="IPR051924">
    <property type="entry name" value="GST_Kappa/NadH"/>
</dbReference>
<evidence type="ECO:0000256" key="7">
    <source>
        <dbReference type="SAM" id="MobiDB-lite"/>
    </source>
</evidence>
<accession>A0AAN6ZMP8</accession>
<keyword evidence="3" id="KW-0808">Transferase</keyword>
<dbReference type="GO" id="GO:0004364">
    <property type="term" value="F:glutathione transferase activity"/>
    <property type="evidence" value="ECO:0007669"/>
    <property type="project" value="UniProtKB-EC"/>
</dbReference>
<feature type="region of interest" description="Disordered" evidence="7">
    <location>
        <begin position="233"/>
        <end position="266"/>
    </location>
</feature>
<dbReference type="Proteomes" id="UP001302676">
    <property type="component" value="Unassembled WGS sequence"/>
</dbReference>
<reference evidence="9" key="2">
    <citation type="submission" date="2023-05" db="EMBL/GenBank/DDBJ databases">
        <authorList>
            <consortium name="Lawrence Berkeley National Laboratory"/>
            <person name="Steindorff A."/>
            <person name="Hensen N."/>
            <person name="Bonometti L."/>
            <person name="Westerberg I."/>
            <person name="Brannstrom I.O."/>
            <person name="Guillou S."/>
            <person name="Cros-Aarteil S."/>
            <person name="Calhoun S."/>
            <person name="Haridas S."/>
            <person name="Kuo A."/>
            <person name="Mondo S."/>
            <person name="Pangilinan J."/>
            <person name="Riley R."/>
            <person name="Labutti K."/>
            <person name="Andreopoulos B."/>
            <person name="Lipzen A."/>
            <person name="Chen C."/>
            <person name="Yanf M."/>
            <person name="Daum C."/>
            <person name="Ng V."/>
            <person name="Clum A."/>
            <person name="Ohm R."/>
            <person name="Martin F."/>
            <person name="Silar P."/>
            <person name="Natvig D."/>
            <person name="Lalanne C."/>
            <person name="Gautier V."/>
            <person name="Ament-Velasquez S.L."/>
            <person name="Kruys A."/>
            <person name="Hutchinson M.I."/>
            <person name="Powell A.J."/>
            <person name="Barry K."/>
            <person name="Miller A.N."/>
            <person name="Grigoriev I.V."/>
            <person name="Debuchy R."/>
            <person name="Gladieux P."/>
            <person name="Thoren M.H."/>
            <person name="Johannesson H."/>
        </authorList>
    </citation>
    <scope>NUCLEOTIDE SEQUENCE</scope>
    <source>
        <strain evidence="9">CBS 141.50</strain>
    </source>
</reference>
<evidence type="ECO:0000259" key="8">
    <source>
        <dbReference type="Pfam" id="PF01323"/>
    </source>
</evidence>
<keyword evidence="10" id="KW-1185">Reference proteome</keyword>
<evidence type="ECO:0000256" key="4">
    <source>
        <dbReference type="ARBA" id="ARBA00047960"/>
    </source>
</evidence>
<evidence type="ECO:0000313" key="10">
    <source>
        <dbReference type="Proteomes" id="UP001302676"/>
    </source>
</evidence>
<dbReference type="PANTHER" id="PTHR42943:SF2">
    <property type="entry name" value="GLUTATHIONE S-TRANSFERASE KAPPA 1"/>
    <property type="match status" value="1"/>
</dbReference>
<comment type="catalytic activity">
    <reaction evidence="4">
        <text>RX + glutathione = an S-substituted glutathione + a halide anion + H(+)</text>
        <dbReference type="Rhea" id="RHEA:16437"/>
        <dbReference type="ChEBI" id="CHEBI:15378"/>
        <dbReference type="ChEBI" id="CHEBI:16042"/>
        <dbReference type="ChEBI" id="CHEBI:17792"/>
        <dbReference type="ChEBI" id="CHEBI:57925"/>
        <dbReference type="ChEBI" id="CHEBI:90779"/>
        <dbReference type="EC" id="2.5.1.18"/>
    </reaction>
</comment>
<reference evidence="9" key="1">
    <citation type="journal article" date="2023" name="Mol. Phylogenet. Evol.">
        <title>Genome-scale phylogeny and comparative genomics of the fungal order Sordariales.</title>
        <authorList>
            <person name="Hensen N."/>
            <person name="Bonometti L."/>
            <person name="Westerberg I."/>
            <person name="Brannstrom I.O."/>
            <person name="Guillou S."/>
            <person name="Cros-Aarteil S."/>
            <person name="Calhoun S."/>
            <person name="Haridas S."/>
            <person name="Kuo A."/>
            <person name="Mondo S."/>
            <person name="Pangilinan J."/>
            <person name="Riley R."/>
            <person name="LaButti K."/>
            <person name="Andreopoulos B."/>
            <person name="Lipzen A."/>
            <person name="Chen C."/>
            <person name="Yan M."/>
            <person name="Daum C."/>
            <person name="Ng V."/>
            <person name="Clum A."/>
            <person name="Steindorff A."/>
            <person name="Ohm R.A."/>
            <person name="Martin F."/>
            <person name="Silar P."/>
            <person name="Natvig D.O."/>
            <person name="Lalanne C."/>
            <person name="Gautier V."/>
            <person name="Ament-Velasquez S.L."/>
            <person name="Kruys A."/>
            <person name="Hutchinson M.I."/>
            <person name="Powell A.J."/>
            <person name="Barry K."/>
            <person name="Miller A.N."/>
            <person name="Grigoriev I.V."/>
            <person name="Debuchy R."/>
            <person name="Gladieux P."/>
            <person name="Hiltunen Thoren M."/>
            <person name="Johannesson H."/>
        </authorList>
    </citation>
    <scope>NUCLEOTIDE SEQUENCE</scope>
    <source>
        <strain evidence="9">CBS 141.50</strain>
    </source>
</reference>
<comment type="similarity">
    <text evidence="1">Belongs to the GST superfamily. Kappa family.</text>
</comment>
<dbReference type="PANTHER" id="PTHR42943">
    <property type="entry name" value="GLUTATHIONE S-TRANSFERASE KAPPA"/>
    <property type="match status" value="1"/>
</dbReference>
<evidence type="ECO:0000256" key="3">
    <source>
        <dbReference type="ARBA" id="ARBA00022679"/>
    </source>
</evidence>
<evidence type="ECO:0000256" key="1">
    <source>
        <dbReference type="ARBA" id="ARBA00006494"/>
    </source>
</evidence>
<dbReference type="AlphaFoldDB" id="A0AAN6ZMP8"/>
<gene>
    <name evidence="9" type="ORF">C8A04DRAFT_28248</name>
</gene>
<organism evidence="9 10">
    <name type="scientific">Dichotomopilus funicola</name>
    <dbReference type="NCBI Taxonomy" id="1934379"/>
    <lineage>
        <taxon>Eukaryota</taxon>
        <taxon>Fungi</taxon>
        <taxon>Dikarya</taxon>
        <taxon>Ascomycota</taxon>
        <taxon>Pezizomycotina</taxon>
        <taxon>Sordariomycetes</taxon>
        <taxon>Sordariomycetidae</taxon>
        <taxon>Sordariales</taxon>
        <taxon>Chaetomiaceae</taxon>
        <taxon>Dichotomopilus</taxon>
    </lineage>
</organism>
<sequence>MAAPKITLYVDTISPFTYIAYYILRHDEVFKGCDITYVPILLGGLMKKCGNTPPNRIQNKQAWIYNERLRWAELFSVPMTVPLPPDFPVPTVPIMRALCALAAADAADAASSATPAGTTSQQQQPRLIKALDALYARYWADAVAIHHPEVLRETLAGLFGADEAERILTQSTTPEVKQALINNTDAAFDSGAFGLPWLVCTTTSTGTSDSKKTEAFFGVDHLGRAAHFLGLERPGSGSGSSATSGKGSVSGNGKAEGGAEGWKALL</sequence>
<dbReference type="GO" id="GO:0005777">
    <property type="term" value="C:peroxisome"/>
    <property type="evidence" value="ECO:0007669"/>
    <property type="project" value="TreeGrafter"/>
</dbReference>
<evidence type="ECO:0000256" key="2">
    <source>
        <dbReference type="ARBA" id="ARBA00012452"/>
    </source>
</evidence>
<comment type="caution">
    <text evidence="9">The sequence shown here is derived from an EMBL/GenBank/DDBJ whole genome shotgun (WGS) entry which is preliminary data.</text>
</comment>
<evidence type="ECO:0000313" key="9">
    <source>
        <dbReference type="EMBL" id="KAK4144127.1"/>
    </source>
</evidence>
<dbReference type="Gene3D" id="3.40.30.10">
    <property type="entry name" value="Glutaredoxin"/>
    <property type="match status" value="1"/>
</dbReference>
<proteinExistence type="inferred from homology"/>
<feature type="compositionally biased region" description="Gly residues" evidence="7">
    <location>
        <begin position="248"/>
        <end position="260"/>
    </location>
</feature>
<dbReference type="GO" id="GO:0005739">
    <property type="term" value="C:mitochondrion"/>
    <property type="evidence" value="ECO:0007669"/>
    <property type="project" value="TreeGrafter"/>
</dbReference>
<evidence type="ECO:0000256" key="5">
    <source>
        <dbReference type="ARBA" id="ARBA00073833"/>
    </source>
</evidence>
<dbReference type="RefSeq" id="XP_062637498.1">
    <property type="nucleotide sequence ID" value="XM_062780577.1"/>
</dbReference>
<evidence type="ECO:0000256" key="6">
    <source>
        <dbReference type="ARBA" id="ARBA00083519"/>
    </source>
</evidence>
<protein>
    <recommendedName>
        <fullName evidence="5">Glutathione S-transferase kappa 1</fullName>
        <ecNumber evidence="2">2.5.1.18</ecNumber>
    </recommendedName>
    <alternativeName>
        <fullName evidence="6">GST class-kappa</fullName>
    </alternativeName>
</protein>
<dbReference type="EC" id="2.5.1.18" evidence="2"/>
<dbReference type="GO" id="GO:0004602">
    <property type="term" value="F:glutathione peroxidase activity"/>
    <property type="evidence" value="ECO:0007669"/>
    <property type="project" value="TreeGrafter"/>
</dbReference>
<dbReference type="SUPFAM" id="SSF52833">
    <property type="entry name" value="Thioredoxin-like"/>
    <property type="match status" value="1"/>
</dbReference>
<dbReference type="GeneID" id="87817190"/>
<dbReference type="FunFam" id="3.40.30.10:FF:000096">
    <property type="entry name" value="Glutathione S-transferase kappa"/>
    <property type="match status" value="1"/>
</dbReference>
<dbReference type="Pfam" id="PF01323">
    <property type="entry name" value="DSBA"/>
    <property type="match status" value="1"/>
</dbReference>